<gene>
    <name evidence="1" type="ORF">LSAT_V11C200056420</name>
</gene>
<accession>A0A9R1WJR6</accession>
<dbReference type="EMBL" id="NBSK02000002">
    <property type="protein sequence ID" value="KAJ0223388.1"/>
    <property type="molecule type" value="Genomic_DNA"/>
</dbReference>
<dbReference type="Proteomes" id="UP000235145">
    <property type="component" value="Unassembled WGS sequence"/>
</dbReference>
<reference evidence="1 2" key="1">
    <citation type="journal article" date="2017" name="Nat. Commun.">
        <title>Genome assembly with in vitro proximity ligation data and whole-genome triplication in lettuce.</title>
        <authorList>
            <person name="Reyes-Chin-Wo S."/>
            <person name="Wang Z."/>
            <person name="Yang X."/>
            <person name="Kozik A."/>
            <person name="Arikit S."/>
            <person name="Song C."/>
            <person name="Xia L."/>
            <person name="Froenicke L."/>
            <person name="Lavelle D.O."/>
            <person name="Truco M.J."/>
            <person name="Xia R."/>
            <person name="Zhu S."/>
            <person name="Xu C."/>
            <person name="Xu H."/>
            <person name="Xu X."/>
            <person name="Cox K."/>
            <person name="Korf I."/>
            <person name="Meyers B.C."/>
            <person name="Michelmore R.W."/>
        </authorList>
    </citation>
    <scope>NUCLEOTIDE SEQUENCE [LARGE SCALE GENOMIC DNA]</scope>
    <source>
        <strain evidence="2">cv. Salinas</strain>
        <tissue evidence="1">Seedlings</tissue>
    </source>
</reference>
<evidence type="ECO:0000313" key="1">
    <source>
        <dbReference type="EMBL" id="KAJ0223388.1"/>
    </source>
</evidence>
<keyword evidence="2" id="KW-1185">Reference proteome</keyword>
<name>A0A9R1WJR6_LACSA</name>
<dbReference type="AlphaFoldDB" id="A0A9R1WJR6"/>
<dbReference type="PANTHER" id="PTHR31973">
    <property type="entry name" value="POLYPROTEIN, PUTATIVE-RELATED"/>
    <property type="match status" value="1"/>
</dbReference>
<evidence type="ECO:0000313" key="2">
    <source>
        <dbReference type="Proteomes" id="UP000235145"/>
    </source>
</evidence>
<proteinExistence type="predicted"/>
<sequence length="214" mass="24248">MNSRVVDRRRSLYLAKNDKIMIMVQYKGVVSQPSKSVDGGGLLWNSRVTLELLNTYVATYLEVQALKTLHGELCKKLELGMSLKKVYRPKIMVERIISGDCQLLNTTPNTTVQIYVYLETSLSITTRTFIRVYVCLGILNLGFKAGLRDFLGVDCTFLKGPYHRQVLTVLGLDSNNDIYFVSYIVVETEPTKDLDLGAHSNFTFISDRQKVCMT</sequence>
<comment type="caution">
    <text evidence="1">The sequence shown here is derived from an EMBL/GenBank/DDBJ whole genome shotgun (WGS) entry which is preliminary data.</text>
</comment>
<protein>
    <submittedName>
        <fullName evidence="1">Uncharacterized protein</fullName>
    </submittedName>
</protein>
<dbReference type="PANTHER" id="PTHR31973:SF190">
    <property type="entry name" value="MULE TRANSPOSASE DOMAIN-CONTAINING PROTEIN"/>
    <property type="match status" value="1"/>
</dbReference>
<organism evidence="1 2">
    <name type="scientific">Lactuca sativa</name>
    <name type="common">Garden lettuce</name>
    <dbReference type="NCBI Taxonomy" id="4236"/>
    <lineage>
        <taxon>Eukaryota</taxon>
        <taxon>Viridiplantae</taxon>
        <taxon>Streptophyta</taxon>
        <taxon>Embryophyta</taxon>
        <taxon>Tracheophyta</taxon>
        <taxon>Spermatophyta</taxon>
        <taxon>Magnoliopsida</taxon>
        <taxon>eudicotyledons</taxon>
        <taxon>Gunneridae</taxon>
        <taxon>Pentapetalae</taxon>
        <taxon>asterids</taxon>
        <taxon>campanulids</taxon>
        <taxon>Asterales</taxon>
        <taxon>Asteraceae</taxon>
        <taxon>Cichorioideae</taxon>
        <taxon>Cichorieae</taxon>
        <taxon>Lactucinae</taxon>
        <taxon>Lactuca</taxon>
    </lineage>
</organism>